<dbReference type="NCBIfam" id="NF002317">
    <property type="entry name" value="PRK01250.1"/>
    <property type="match status" value="1"/>
</dbReference>
<dbReference type="SUPFAM" id="SSF50324">
    <property type="entry name" value="Inorganic pyrophosphatase"/>
    <property type="match status" value="1"/>
</dbReference>
<dbReference type="HAMAP" id="MF_00209">
    <property type="entry name" value="Inorganic_PPase"/>
    <property type="match status" value="1"/>
</dbReference>
<keyword evidence="7" id="KW-1185">Reference proteome</keyword>
<keyword evidence="4 5" id="KW-0460">Magnesium</keyword>
<dbReference type="GO" id="GO:0000287">
    <property type="term" value="F:magnesium ion binding"/>
    <property type="evidence" value="ECO:0007669"/>
    <property type="project" value="UniProtKB-UniRule"/>
</dbReference>
<evidence type="ECO:0000313" key="7">
    <source>
        <dbReference type="Proteomes" id="UP000001235"/>
    </source>
</evidence>
<dbReference type="HOGENOM" id="CLU_073198_1_0_4"/>
<feature type="binding site" evidence="5">
    <location>
        <position position="71"/>
    </location>
    <ligand>
        <name>Mg(2+)</name>
        <dbReference type="ChEBI" id="CHEBI:18420"/>
        <label>2</label>
    </ligand>
</feature>
<comment type="cofactor">
    <cofactor evidence="1 5">
        <name>Mg(2+)</name>
        <dbReference type="ChEBI" id="CHEBI:18420"/>
    </cofactor>
</comment>
<evidence type="ECO:0000313" key="6">
    <source>
        <dbReference type="EMBL" id="ADL55265.1"/>
    </source>
</evidence>
<feature type="binding site" evidence="5">
    <location>
        <position position="44"/>
    </location>
    <ligand>
        <name>substrate</name>
    </ligand>
</feature>
<keyword evidence="5" id="KW-0963">Cytoplasm</keyword>
<reference evidence="6 7" key="1">
    <citation type="submission" date="2010-08" db="EMBL/GenBank/DDBJ databases">
        <title>Complete sequence of Gallionella capsiferriformans ES-2.</title>
        <authorList>
            <consortium name="US DOE Joint Genome Institute"/>
            <person name="Lucas S."/>
            <person name="Copeland A."/>
            <person name="Lapidus A."/>
            <person name="Cheng J.-F."/>
            <person name="Bruce D."/>
            <person name="Goodwin L."/>
            <person name="Pitluck S."/>
            <person name="Chertkov O."/>
            <person name="Davenport K.W."/>
            <person name="Detter J.C."/>
            <person name="Han C."/>
            <person name="Tapia R."/>
            <person name="Land M."/>
            <person name="Hauser L."/>
            <person name="Chang Y.-J."/>
            <person name="Jeffries C."/>
            <person name="Kyrpides N."/>
            <person name="Ivanova N."/>
            <person name="Mikhailova N."/>
            <person name="Shelobolina E.S."/>
            <person name="Picardal F."/>
            <person name="Roden E."/>
            <person name="Emerson D."/>
            <person name="Woyke T."/>
        </authorList>
    </citation>
    <scope>NUCLEOTIDE SEQUENCE [LARGE SCALE GENOMIC DNA]</scope>
    <source>
        <strain evidence="6 7">ES-2</strain>
    </source>
</reference>
<dbReference type="EC" id="3.6.1.1" evidence="5"/>
<dbReference type="InterPro" id="IPR036649">
    <property type="entry name" value="Pyrophosphatase_sf"/>
</dbReference>
<evidence type="ECO:0000256" key="3">
    <source>
        <dbReference type="ARBA" id="ARBA00022801"/>
    </source>
</evidence>
<feature type="binding site" evidence="5">
    <location>
        <position position="66"/>
    </location>
    <ligand>
        <name>Mg(2+)</name>
        <dbReference type="ChEBI" id="CHEBI:18420"/>
        <label>1</label>
    </ligand>
</feature>
<dbReference type="GO" id="GO:0004427">
    <property type="term" value="F:inorganic diphosphate phosphatase activity"/>
    <property type="evidence" value="ECO:0007669"/>
    <property type="project" value="UniProtKB-UniRule"/>
</dbReference>
<dbReference type="PANTHER" id="PTHR10286">
    <property type="entry name" value="INORGANIC PYROPHOSPHATASE"/>
    <property type="match status" value="1"/>
</dbReference>
<dbReference type="GO" id="GO:0005737">
    <property type="term" value="C:cytoplasm"/>
    <property type="evidence" value="ECO:0007669"/>
    <property type="project" value="UniProtKB-SubCell"/>
</dbReference>
<gene>
    <name evidence="5" type="primary">ppa</name>
    <name evidence="6" type="ordered locus">Galf_1237</name>
</gene>
<evidence type="ECO:0000256" key="1">
    <source>
        <dbReference type="ARBA" id="ARBA00001946"/>
    </source>
</evidence>
<dbReference type="CDD" id="cd00412">
    <property type="entry name" value="pyrophosphatase"/>
    <property type="match status" value="1"/>
</dbReference>
<comment type="subunit">
    <text evidence="5">Homohexamer.</text>
</comment>
<feature type="binding site" evidence="5">
    <location>
        <position position="56"/>
    </location>
    <ligand>
        <name>substrate</name>
    </ligand>
</feature>
<feature type="binding site" evidence="5">
    <location>
        <position position="71"/>
    </location>
    <ligand>
        <name>Mg(2+)</name>
        <dbReference type="ChEBI" id="CHEBI:18420"/>
        <label>1</label>
    </ligand>
</feature>
<dbReference type="STRING" id="395494.Galf_1237"/>
<dbReference type="eggNOG" id="COG0221">
    <property type="taxonomic scope" value="Bacteria"/>
</dbReference>
<organism evidence="6 7">
    <name type="scientific">Gallionella capsiferriformans (strain ES-2)</name>
    <name type="common">Gallionella ferruginea capsiferriformans (strain ES-2)</name>
    <dbReference type="NCBI Taxonomy" id="395494"/>
    <lineage>
        <taxon>Bacteria</taxon>
        <taxon>Pseudomonadati</taxon>
        <taxon>Pseudomonadota</taxon>
        <taxon>Betaproteobacteria</taxon>
        <taxon>Nitrosomonadales</taxon>
        <taxon>Gallionellaceae</taxon>
        <taxon>Gallionella</taxon>
    </lineage>
</organism>
<evidence type="ECO:0000256" key="4">
    <source>
        <dbReference type="ARBA" id="ARBA00022842"/>
    </source>
</evidence>
<feature type="binding site" evidence="5">
    <location>
        <position position="142"/>
    </location>
    <ligand>
        <name>substrate</name>
    </ligand>
</feature>
<protein>
    <recommendedName>
        <fullName evidence="5">Inorganic pyrophosphatase</fullName>
        <ecNumber evidence="5">3.6.1.1</ecNumber>
    </recommendedName>
    <alternativeName>
        <fullName evidence="5">Pyrophosphate phospho-hydrolase</fullName>
        <shortName evidence="5">PPase</shortName>
    </alternativeName>
</protein>
<dbReference type="RefSeq" id="WP_013293204.1">
    <property type="nucleotide sequence ID" value="NC_014394.1"/>
</dbReference>
<feature type="binding site" evidence="5">
    <location>
        <position position="30"/>
    </location>
    <ligand>
        <name>substrate</name>
    </ligand>
</feature>
<keyword evidence="2 5" id="KW-0479">Metal-binding</keyword>
<dbReference type="OrthoDB" id="5187599at2"/>
<dbReference type="KEGG" id="gca:Galf_1237"/>
<dbReference type="Pfam" id="PF00719">
    <property type="entry name" value="Pyrophosphatase"/>
    <property type="match status" value="1"/>
</dbReference>
<proteinExistence type="inferred from homology"/>
<accession>D9SFG8</accession>
<keyword evidence="3 5" id="KW-0378">Hydrolase</keyword>
<feature type="binding site" evidence="5">
    <location>
        <position position="103"/>
    </location>
    <ligand>
        <name>Mg(2+)</name>
        <dbReference type="ChEBI" id="CHEBI:18420"/>
        <label>1</label>
    </ligand>
</feature>
<comment type="catalytic activity">
    <reaction evidence="5">
        <text>diphosphate + H2O = 2 phosphate + H(+)</text>
        <dbReference type="Rhea" id="RHEA:24576"/>
        <dbReference type="ChEBI" id="CHEBI:15377"/>
        <dbReference type="ChEBI" id="CHEBI:15378"/>
        <dbReference type="ChEBI" id="CHEBI:33019"/>
        <dbReference type="ChEBI" id="CHEBI:43474"/>
        <dbReference type="EC" id="3.6.1.1"/>
    </reaction>
</comment>
<sequence>MSLLNVRPGNKLPHECNVIIEIPKHADPVKYEVDKASGVLVVDRFIGSLMRYPCNYGFIPETIADDGDPVDVLVITPFPIVHGAIIPCRPVGVLMMSDEGGDDAKIIAVPTDKLTPLYHEIKTYEDLPKITLEQIKHFFELYKALEPGKWVKIRGWEGVDAAHNEILNGLAAYKKEVAGK</sequence>
<comment type="similarity">
    <text evidence="5">Belongs to the PPase family.</text>
</comment>
<dbReference type="GO" id="GO:0006796">
    <property type="term" value="P:phosphate-containing compound metabolic process"/>
    <property type="evidence" value="ECO:0007669"/>
    <property type="project" value="InterPro"/>
</dbReference>
<evidence type="ECO:0000256" key="2">
    <source>
        <dbReference type="ARBA" id="ARBA00022723"/>
    </source>
</evidence>
<dbReference type="EMBL" id="CP002159">
    <property type="protein sequence ID" value="ADL55265.1"/>
    <property type="molecule type" value="Genomic_DNA"/>
</dbReference>
<dbReference type="InterPro" id="IPR008162">
    <property type="entry name" value="Pyrophosphatase"/>
</dbReference>
<dbReference type="Gene3D" id="3.90.80.10">
    <property type="entry name" value="Inorganic pyrophosphatase"/>
    <property type="match status" value="1"/>
</dbReference>
<comment type="subcellular location">
    <subcellularLocation>
        <location evidence="5">Cytoplasm</location>
    </subcellularLocation>
</comment>
<dbReference type="PROSITE" id="PS00387">
    <property type="entry name" value="PPASE"/>
    <property type="match status" value="1"/>
</dbReference>
<dbReference type="Proteomes" id="UP000001235">
    <property type="component" value="Chromosome"/>
</dbReference>
<name>D9SFG8_GALCS</name>
<evidence type="ECO:0000256" key="5">
    <source>
        <dbReference type="HAMAP-Rule" id="MF_00209"/>
    </source>
</evidence>
<comment type="function">
    <text evidence="5">Catalyzes the hydrolysis of inorganic pyrophosphate (PPi) forming two phosphate ions.</text>
</comment>
<dbReference type="AlphaFoldDB" id="D9SFG8"/>